<evidence type="ECO:0000256" key="1">
    <source>
        <dbReference type="PROSITE-ProRule" id="PRU00325"/>
    </source>
</evidence>
<evidence type="ECO:0000259" key="3">
    <source>
        <dbReference type="PROSITE" id="PS50966"/>
    </source>
</evidence>
<dbReference type="InterPro" id="IPR007527">
    <property type="entry name" value="Znf_SWIM"/>
</dbReference>
<feature type="domain" description="SWIM-type" evidence="3">
    <location>
        <begin position="494"/>
        <end position="527"/>
    </location>
</feature>
<accession>A0A163LP49</accession>
<dbReference type="Pfam" id="PF10551">
    <property type="entry name" value="MULE"/>
    <property type="match status" value="1"/>
</dbReference>
<dbReference type="STRING" id="4829.A0A163LP49"/>
<protein>
    <recommendedName>
        <fullName evidence="3">SWIM-type domain-containing protein</fullName>
    </recommendedName>
</protein>
<evidence type="ECO:0000313" key="4">
    <source>
        <dbReference type="EMBL" id="SAL95028.1"/>
    </source>
</evidence>
<evidence type="ECO:0000313" key="5">
    <source>
        <dbReference type="Proteomes" id="UP000078561"/>
    </source>
</evidence>
<dbReference type="InterPro" id="IPR018289">
    <property type="entry name" value="MULE_transposase_dom"/>
</dbReference>
<reference evidence="4" key="1">
    <citation type="submission" date="2016-04" db="EMBL/GenBank/DDBJ databases">
        <authorList>
            <person name="Evans L.H."/>
            <person name="Alamgir A."/>
            <person name="Owens N."/>
            <person name="Weber N.D."/>
            <person name="Virtaneva K."/>
            <person name="Barbian K."/>
            <person name="Babar A."/>
            <person name="Rosenke K."/>
        </authorList>
    </citation>
    <scope>NUCLEOTIDE SEQUENCE [LARGE SCALE GENOMIC DNA]</scope>
    <source>
        <strain evidence="4">CBS 101.48</strain>
    </source>
</reference>
<organism evidence="4">
    <name type="scientific">Absidia glauca</name>
    <name type="common">Pin mould</name>
    <dbReference type="NCBI Taxonomy" id="4829"/>
    <lineage>
        <taxon>Eukaryota</taxon>
        <taxon>Fungi</taxon>
        <taxon>Fungi incertae sedis</taxon>
        <taxon>Mucoromycota</taxon>
        <taxon>Mucoromycotina</taxon>
        <taxon>Mucoromycetes</taxon>
        <taxon>Mucorales</taxon>
        <taxon>Cunninghamellaceae</taxon>
        <taxon>Absidia</taxon>
    </lineage>
</organism>
<keyword evidence="1" id="KW-0863">Zinc-finger</keyword>
<keyword evidence="1" id="KW-0479">Metal-binding</keyword>
<dbReference type="PROSITE" id="PS50966">
    <property type="entry name" value="ZF_SWIM"/>
    <property type="match status" value="1"/>
</dbReference>
<dbReference type="EMBL" id="LT550131">
    <property type="protein sequence ID" value="SAL95028.1"/>
    <property type="molecule type" value="Genomic_DNA"/>
</dbReference>
<dbReference type="InParanoid" id="A0A163LP49"/>
<sequence>MADMNPVTTPINGTSHCSGCAELLHPELEVHLSLDYRGLTDEEAMKLLLDDIEGWHGNRYYLIHIGKLSLAWSANFEAVCCQDTIDIDDAIPVAPIPTEVKRFIASQIKPRRLTSPGLYEAVVERFGYVVNYGQVQNLWKASFVALLRTSAACEELLYRSAEEVKYLGFTTGLFDLFVHGDQVNEYHVDSTYKTNRAGFELFGIVANVQGSGYPISNMIMNVDSRTNPANQDTHRVAVLKLFFRAMKDRGLNPTFMFCDKDMVRINAIEATWNPSVIRLCFWHLKRAVKTKLGQPKSDPMYNPFQAQHEFPFIRTDFAPVVNAPIRETGLLTTVEQREHILELMGSHYNRHALIPNGETYSSNIAIHQDSTSQMYEYCLEHNLRHARAYLYRNWYTCIHYKRWAESGVDSMIPIGKTTVLIEAHWKVMKRTHLYHYNCACLDLLTYVVLEHYYRKLKMKYQSTVVHRQKTTLFEKTFIAQWHQADRAEVFGISYATNLNLWVCGCVAFLQSPLALCKHLVKAYQASNQLQVVARVVFIQRSQTPPFVRILHTIHHNPYHPGSNHKKSFGLVLLNVVPGESTPSTTMKKSWPARQEQPVAPPAPAPTPMASDEDVPVVVMERTLLATEIRYWDKMTNVARLREEAEEDEIQQEYANMLNSRQAAVFGRAVQNGEVQFVDASIAVELRQRELGRTTTNLQR</sequence>
<name>A0A163LP49_ABSGL</name>
<feature type="region of interest" description="Disordered" evidence="2">
    <location>
        <begin position="582"/>
        <end position="610"/>
    </location>
</feature>
<evidence type="ECO:0000256" key="2">
    <source>
        <dbReference type="SAM" id="MobiDB-lite"/>
    </source>
</evidence>
<gene>
    <name evidence="4" type="primary">ABSGL_00327.1 scaffold 486</name>
</gene>
<dbReference type="GO" id="GO:0008270">
    <property type="term" value="F:zinc ion binding"/>
    <property type="evidence" value="ECO:0007669"/>
    <property type="project" value="UniProtKB-KW"/>
</dbReference>
<dbReference type="OrthoDB" id="2437251at2759"/>
<keyword evidence="1" id="KW-0862">Zinc</keyword>
<keyword evidence="5" id="KW-1185">Reference proteome</keyword>
<proteinExistence type="predicted"/>
<dbReference type="Proteomes" id="UP000078561">
    <property type="component" value="Unassembled WGS sequence"/>
</dbReference>
<dbReference type="AlphaFoldDB" id="A0A163LP49"/>